<dbReference type="OrthoDB" id="1534087at2759"/>
<evidence type="ECO:0000313" key="2">
    <source>
        <dbReference type="Proteomes" id="UP000077266"/>
    </source>
</evidence>
<protein>
    <recommendedName>
        <fullName evidence="3">NACHT domain-containing protein</fullName>
    </recommendedName>
</protein>
<reference evidence="1 2" key="1">
    <citation type="journal article" date="2016" name="Mol. Biol. Evol.">
        <title>Comparative Genomics of Early-Diverging Mushroom-Forming Fungi Provides Insights into the Origins of Lignocellulose Decay Capabilities.</title>
        <authorList>
            <person name="Nagy L.G."/>
            <person name="Riley R."/>
            <person name="Tritt A."/>
            <person name="Adam C."/>
            <person name="Daum C."/>
            <person name="Floudas D."/>
            <person name="Sun H."/>
            <person name="Yadav J.S."/>
            <person name="Pangilinan J."/>
            <person name="Larsson K.H."/>
            <person name="Matsuura K."/>
            <person name="Barry K."/>
            <person name="Labutti K."/>
            <person name="Kuo R."/>
            <person name="Ohm R.A."/>
            <person name="Bhattacharya S.S."/>
            <person name="Shirouzu T."/>
            <person name="Yoshinaga Y."/>
            <person name="Martin F.M."/>
            <person name="Grigoriev I.V."/>
            <person name="Hibbett D.S."/>
        </authorList>
    </citation>
    <scope>NUCLEOTIDE SEQUENCE [LARGE SCALE GENOMIC DNA]</scope>
    <source>
        <strain evidence="1 2">HHB12029</strain>
    </source>
</reference>
<sequence>MTHPIAARALDCHYSTCTGISSRVGDCCPLCPKSQFRDVCSALRITSTSRKSAFSALQETLGGGGGLQTLLVLDNFESAWENLETRQEAEEVLSFLTTIPGLSLVITMRGSERPQGVVWTRPVLPPLARLNDTAALQLFLAISDADESAPALNLLLAYLDNLPLAIVLMASLAQYEPIDVLHARWQSTKMSMLQRGTGEGRLGSLYVSIALSLDSARMVAQPEALDLLALLALLPQGAAEADIRAWAAEAFTPAASLSVLLQTALASRSAVDRITVLAPIREYMLAYYPASQSLVAPVYEHYFGLTDLLKEIHTTETSLAPAVVDEVDNIYAVIYHALQHASDTAPALRASVTTMTILPILGVGSLDPPQTASLQQPTGYILIMCTSCLVDCPGGIRTRPGWASSPLLR</sequence>
<dbReference type="EMBL" id="KV425917">
    <property type="protein sequence ID" value="KZV98598.1"/>
    <property type="molecule type" value="Genomic_DNA"/>
</dbReference>
<organism evidence="1 2">
    <name type="scientific">Exidia glandulosa HHB12029</name>
    <dbReference type="NCBI Taxonomy" id="1314781"/>
    <lineage>
        <taxon>Eukaryota</taxon>
        <taxon>Fungi</taxon>
        <taxon>Dikarya</taxon>
        <taxon>Basidiomycota</taxon>
        <taxon>Agaricomycotina</taxon>
        <taxon>Agaricomycetes</taxon>
        <taxon>Auriculariales</taxon>
        <taxon>Exidiaceae</taxon>
        <taxon>Exidia</taxon>
    </lineage>
</organism>
<dbReference type="AlphaFoldDB" id="A0A165M0N1"/>
<dbReference type="InParanoid" id="A0A165M0N1"/>
<dbReference type="STRING" id="1314781.A0A165M0N1"/>
<accession>A0A165M0N1</accession>
<gene>
    <name evidence="1" type="ORF">EXIGLDRAFT_763441</name>
</gene>
<keyword evidence="2" id="KW-1185">Reference proteome</keyword>
<proteinExistence type="predicted"/>
<evidence type="ECO:0000313" key="1">
    <source>
        <dbReference type="EMBL" id="KZV98598.1"/>
    </source>
</evidence>
<evidence type="ECO:0008006" key="3">
    <source>
        <dbReference type="Google" id="ProtNLM"/>
    </source>
</evidence>
<name>A0A165M0N1_EXIGL</name>
<dbReference type="Proteomes" id="UP000077266">
    <property type="component" value="Unassembled WGS sequence"/>
</dbReference>